<feature type="domain" description="HTH lacI-type" evidence="4">
    <location>
        <begin position="2"/>
        <end position="56"/>
    </location>
</feature>
<feature type="domain" description="HTH cro/C1-type" evidence="5">
    <location>
        <begin position="3"/>
        <end position="50"/>
    </location>
</feature>
<dbReference type="PROSITE" id="PS50943">
    <property type="entry name" value="HTH_CROC1"/>
    <property type="match status" value="1"/>
</dbReference>
<proteinExistence type="predicted"/>
<keyword evidence="7" id="KW-1185">Reference proteome</keyword>
<reference evidence="6 7" key="1">
    <citation type="submission" date="2023-04" db="EMBL/GenBank/DDBJ databases">
        <title>Tenacibaculum tangerinum sp. nov., isolated from sea tidal flat of South Korea.</title>
        <authorList>
            <person name="Lee S.H."/>
            <person name="Kim J.-J."/>
        </authorList>
    </citation>
    <scope>NUCLEOTIDE SEQUENCE [LARGE SCALE GENOMIC DNA]</scope>
    <source>
        <strain evidence="6 7">GRR-S3-23</strain>
    </source>
</reference>
<keyword evidence="2 6" id="KW-0238">DNA-binding</keyword>
<dbReference type="GO" id="GO:0003677">
    <property type="term" value="F:DNA binding"/>
    <property type="evidence" value="ECO:0007669"/>
    <property type="project" value="UniProtKB-KW"/>
</dbReference>
<keyword evidence="1" id="KW-0805">Transcription regulation</keyword>
<evidence type="ECO:0000259" key="4">
    <source>
        <dbReference type="PROSITE" id="PS50932"/>
    </source>
</evidence>
<evidence type="ECO:0000256" key="1">
    <source>
        <dbReference type="ARBA" id="ARBA00023015"/>
    </source>
</evidence>
<evidence type="ECO:0000256" key="3">
    <source>
        <dbReference type="ARBA" id="ARBA00023163"/>
    </source>
</evidence>
<dbReference type="InterPro" id="IPR001387">
    <property type="entry name" value="Cro/C1-type_HTH"/>
</dbReference>
<keyword evidence="3" id="KW-0804">Transcription</keyword>
<evidence type="ECO:0000259" key="5">
    <source>
        <dbReference type="PROSITE" id="PS50943"/>
    </source>
</evidence>
<dbReference type="PROSITE" id="PS50932">
    <property type="entry name" value="HTH_LACI_2"/>
    <property type="match status" value="1"/>
</dbReference>
<organism evidence="6 7">
    <name type="scientific">Tenacibaculum tangerinum</name>
    <dbReference type="NCBI Taxonomy" id="3038772"/>
    <lineage>
        <taxon>Bacteria</taxon>
        <taxon>Pseudomonadati</taxon>
        <taxon>Bacteroidota</taxon>
        <taxon>Flavobacteriia</taxon>
        <taxon>Flavobacteriales</taxon>
        <taxon>Flavobacteriaceae</taxon>
        <taxon>Tenacibaculum</taxon>
    </lineage>
</organism>
<dbReference type="InterPro" id="IPR010982">
    <property type="entry name" value="Lambda_DNA-bd_dom_sf"/>
</dbReference>
<dbReference type="Proteomes" id="UP001232001">
    <property type="component" value="Chromosome"/>
</dbReference>
<evidence type="ECO:0000256" key="2">
    <source>
        <dbReference type="ARBA" id="ARBA00023125"/>
    </source>
</evidence>
<dbReference type="InterPro" id="IPR028082">
    <property type="entry name" value="Peripla_BP_I"/>
</dbReference>
<protein>
    <submittedName>
        <fullName evidence="6">LacI family DNA-binding transcriptional regulator</fullName>
    </submittedName>
</protein>
<dbReference type="SUPFAM" id="SSF47413">
    <property type="entry name" value="lambda repressor-like DNA-binding domains"/>
    <property type="match status" value="1"/>
</dbReference>
<evidence type="ECO:0000313" key="7">
    <source>
        <dbReference type="Proteomes" id="UP001232001"/>
    </source>
</evidence>
<dbReference type="EMBL" id="CP122539">
    <property type="protein sequence ID" value="WGH76052.1"/>
    <property type="molecule type" value="Genomic_DNA"/>
</dbReference>
<dbReference type="SMART" id="SM00354">
    <property type="entry name" value="HTH_LACI"/>
    <property type="match status" value="1"/>
</dbReference>
<dbReference type="RefSeq" id="WP_279651923.1">
    <property type="nucleotide sequence ID" value="NZ_CP122539.1"/>
</dbReference>
<gene>
    <name evidence="6" type="ORF">P8625_02460</name>
</gene>
<dbReference type="InterPro" id="IPR046335">
    <property type="entry name" value="LacI/GalR-like_sensor"/>
</dbReference>
<dbReference type="CDD" id="cd06267">
    <property type="entry name" value="PBP1_LacI_sugar_binding-like"/>
    <property type="match status" value="1"/>
</dbReference>
<name>A0ABY8L604_9FLAO</name>
<sequence length="325" mass="36552">MVTLKQLAKELGVSISTVSKALNDSFEISEETKEKILALAKKYNYRPNNVAVNLRTRSTQTLGVIIPNIFNHFYTKILSGIEQEAKKNNYKIIISISNETLDSEREGISFFSNGSVDGILLAPSEETEKVNDYEHITDLHAKEIPFVLFDRYSDKVASDRVIINDFDSAKKTITYLTNLGKKNIVAVSLIKNLSVGRLRRKGVQEASSNVTILEFEDEKEFEEVFFQFLKTEKVDAIFALDELAGIIALNLARTLSLNIPKDVSIISFSQGILSEYSYPKLSTINQHAEEIGKKSVELILSRLKNKNKPTETKIINTALDLHQTT</sequence>
<evidence type="ECO:0000313" key="6">
    <source>
        <dbReference type="EMBL" id="WGH76052.1"/>
    </source>
</evidence>
<dbReference type="PANTHER" id="PTHR30146:SF109">
    <property type="entry name" value="HTH-TYPE TRANSCRIPTIONAL REGULATOR GALS"/>
    <property type="match status" value="1"/>
</dbReference>
<dbReference type="InterPro" id="IPR000843">
    <property type="entry name" value="HTH_LacI"/>
</dbReference>
<dbReference type="Pfam" id="PF13377">
    <property type="entry name" value="Peripla_BP_3"/>
    <property type="match status" value="1"/>
</dbReference>
<dbReference type="CDD" id="cd01392">
    <property type="entry name" value="HTH_LacI"/>
    <property type="match status" value="1"/>
</dbReference>
<dbReference type="Gene3D" id="3.40.50.2300">
    <property type="match status" value="2"/>
</dbReference>
<dbReference type="Gene3D" id="1.10.260.40">
    <property type="entry name" value="lambda repressor-like DNA-binding domains"/>
    <property type="match status" value="1"/>
</dbReference>
<dbReference type="SUPFAM" id="SSF53822">
    <property type="entry name" value="Periplasmic binding protein-like I"/>
    <property type="match status" value="1"/>
</dbReference>
<dbReference type="PANTHER" id="PTHR30146">
    <property type="entry name" value="LACI-RELATED TRANSCRIPTIONAL REPRESSOR"/>
    <property type="match status" value="1"/>
</dbReference>
<dbReference type="Pfam" id="PF00356">
    <property type="entry name" value="LacI"/>
    <property type="match status" value="1"/>
</dbReference>
<accession>A0ABY8L604</accession>